<feature type="domain" description="Pyridoxamine 5'-phosphate oxidase N-terminal" evidence="1">
    <location>
        <begin position="3"/>
        <end position="120"/>
    </location>
</feature>
<name>A0A519BAX9_9DELT</name>
<dbReference type="AlphaFoldDB" id="A0A519BAX9"/>
<evidence type="ECO:0000259" key="1">
    <source>
        <dbReference type="Pfam" id="PF01243"/>
    </source>
</evidence>
<protein>
    <submittedName>
        <fullName evidence="2">FMN-binding protein</fullName>
    </submittedName>
</protein>
<comment type="caution">
    <text evidence="2">The sequence shown here is derived from an EMBL/GenBank/DDBJ whole genome shotgun (WGS) entry which is preliminary data.</text>
</comment>
<reference evidence="2 3" key="1">
    <citation type="submission" date="2019-01" db="EMBL/GenBank/DDBJ databases">
        <title>Insights into ecological role of a new deltaproteobacterial order Candidatus Sinidesulfobacterales (Sva0485) by metagenomics and metatranscriptomics.</title>
        <authorList>
            <person name="Tan S."/>
            <person name="Liu J."/>
            <person name="Fang Y."/>
            <person name="Hedlund B.P."/>
            <person name="Lian Z.H."/>
            <person name="Huang L.Y."/>
            <person name="Li J.T."/>
            <person name="Huang L.N."/>
            <person name="Li W.J."/>
            <person name="Jiang H.C."/>
            <person name="Dong H.L."/>
            <person name="Shu W.S."/>
        </authorList>
    </citation>
    <scope>NUCLEOTIDE SEQUENCE [LARGE SCALE GENOMIC DNA]</scope>
    <source>
        <strain evidence="2">AP3</strain>
    </source>
</reference>
<dbReference type="EMBL" id="SGBD01000002">
    <property type="protein sequence ID" value="RZD14450.1"/>
    <property type="molecule type" value="Genomic_DNA"/>
</dbReference>
<evidence type="ECO:0000313" key="2">
    <source>
        <dbReference type="EMBL" id="RZD14450.1"/>
    </source>
</evidence>
<dbReference type="SUPFAM" id="SSF50475">
    <property type="entry name" value="FMN-binding split barrel"/>
    <property type="match status" value="1"/>
</dbReference>
<organism evidence="2 3">
    <name type="scientific">Candidatus Acidulodesulfobacterium ferriphilum</name>
    <dbReference type="NCBI Taxonomy" id="2597223"/>
    <lineage>
        <taxon>Bacteria</taxon>
        <taxon>Deltaproteobacteria</taxon>
        <taxon>Candidatus Acidulodesulfobacterales</taxon>
        <taxon>Candidatus Acidulodesulfobacterium</taxon>
    </lineage>
</organism>
<gene>
    <name evidence="2" type="ORF">EVJ47_04585</name>
</gene>
<dbReference type="Proteomes" id="UP000320813">
    <property type="component" value="Unassembled WGS sequence"/>
</dbReference>
<proteinExistence type="predicted"/>
<dbReference type="Pfam" id="PF01243">
    <property type="entry name" value="PNPOx_N"/>
    <property type="match status" value="1"/>
</dbReference>
<accession>A0A519BAX9</accession>
<dbReference type="InterPro" id="IPR012349">
    <property type="entry name" value="Split_barrel_FMN-bd"/>
</dbReference>
<dbReference type="InterPro" id="IPR011576">
    <property type="entry name" value="Pyridox_Oxase_N"/>
</dbReference>
<dbReference type="Gene3D" id="2.30.110.10">
    <property type="entry name" value="Electron Transport, Fmn-binding Protein, Chain A"/>
    <property type="match status" value="1"/>
</dbReference>
<evidence type="ECO:0000313" key="3">
    <source>
        <dbReference type="Proteomes" id="UP000320813"/>
    </source>
</evidence>
<sequence>MINDKIIEILKHEGPASFATNGTDGIHMAATWNSYIEVLDNSTLLIPAGHLTKTQRNIEAGSEVQMILASKDVAGLQGKGAGFLLKGKARFEDSGANFDKMKSRFNWVRSAMVFNAKEVTELT</sequence>